<dbReference type="PANTHER" id="PTHR12770:SF31">
    <property type="entry name" value="RUS FAMILY MEMBER 1"/>
    <property type="match status" value="1"/>
</dbReference>
<gene>
    <name evidence="8" type="ORF">BS50DRAFT_637207</name>
</gene>
<keyword evidence="9" id="KW-1185">Reference proteome</keyword>
<feature type="domain" description="Protein root UVB sensitive/RUS" evidence="6">
    <location>
        <begin position="41"/>
        <end position="280"/>
    </location>
</feature>
<name>A0A2T2NEK0_CORCC</name>
<evidence type="ECO:0000259" key="6">
    <source>
        <dbReference type="Pfam" id="PF04884"/>
    </source>
</evidence>
<evidence type="ECO:0000256" key="2">
    <source>
        <dbReference type="ARBA" id="ARBA00007558"/>
    </source>
</evidence>
<dbReference type="PANTHER" id="PTHR12770">
    <property type="entry name" value="RUS1 FAMILY PROTEIN C16ORF58"/>
    <property type="match status" value="1"/>
</dbReference>
<organism evidence="8 9">
    <name type="scientific">Corynespora cassiicola Philippines</name>
    <dbReference type="NCBI Taxonomy" id="1448308"/>
    <lineage>
        <taxon>Eukaryota</taxon>
        <taxon>Fungi</taxon>
        <taxon>Dikarya</taxon>
        <taxon>Ascomycota</taxon>
        <taxon>Pezizomycotina</taxon>
        <taxon>Dothideomycetes</taxon>
        <taxon>Pleosporomycetidae</taxon>
        <taxon>Pleosporales</taxon>
        <taxon>Corynesporascaceae</taxon>
        <taxon>Corynespora</taxon>
    </lineage>
</organism>
<keyword evidence="5" id="KW-0472">Membrane</keyword>
<keyword evidence="3" id="KW-0812">Transmembrane</keyword>
<accession>A0A2T2NEK0</accession>
<comment type="subcellular location">
    <subcellularLocation>
        <location evidence="1">Membrane</location>
    </subcellularLocation>
</comment>
<evidence type="ECO:0000313" key="9">
    <source>
        <dbReference type="Proteomes" id="UP000240883"/>
    </source>
</evidence>
<comment type="similarity">
    <text evidence="2">Belongs to the RUS1 family.</text>
</comment>
<sequence>MPSIPPLEIVERDEAGNVTCSYVESSSPHAGHSRVDLMPPKATKSYMQQLLDVFLPAGYPQSVTDDYIQYQIYDSLQAFSSSIAGLLASRAVLEGVGVGDATATPTTALLLSILQESTGRLATILFAHKLGTSLEPECKMYRLAADMFNDAAMVLDCLSPAFHPRFARVLVLSASSVLRSLCGVCAGSAKASLSAHFAKRGNLGELNAKDSSQETVISLMGMLAGSVVVSWVTTPMATWCTLIALLSVHLATNYAAVRAVSMRCLNRQRANIVLSRILEHGHVLGPADVSRRERIFERDGVLRWVDDRIIGHCRIGVSVGAILQDMNTQRRHRQTGSLELQSVKLSDLMRVYDDEAYILWFGQSGEALIALKQGCTTIDQLKAWMHALLLASRAKANAVERQHVGDSAGAEGAPLAELRMTLEQTRKAFDTCADKLRDMGWDLDTAALETRAGTRAAIGPNKDV</sequence>
<feature type="domain" description="Root UVB sensitive protein C-terminal" evidence="7">
    <location>
        <begin position="344"/>
        <end position="449"/>
    </location>
</feature>
<dbReference type="EMBL" id="KZ678139">
    <property type="protein sequence ID" value="PSN63864.1"/>
    <property type="molecule type" value="Genomic_DNA"/>
</dbReference>
<protein>
    <submittedName>
        <fullName evidence="8">DUF647-domain-containing protein</fullName>
    </submittedName>
</protein>
<evidence type="ECO:0000256" key="1">
    <source>
        <dbReference type="ARBA" id="ARBA00004370"/>
    </source>
</evidence>
<reference evidence="8 9" key="1">
    <citation type="journal article" date="2018" name="Front. Microbiol.">
        <title>Genome-Wide Analysis of Corynespora cassiicola Leaf Fall Disease Putative Effectors.</title>
        <authorList>
            <person name="Lopez D."/>
            <person name="Ribeiro S."/>
            <person name="Label P."/>
            <person name="Fumanal B."/>
            <person name="Venisse J.S."/>
            <person name="Kohler A."/>
            <person name="de Oliveira R.R."/>
            <person name="Labutti K."/>
            <person name="Lipzen A."/>
            <person name="Lail K."/>
            <person name="Bauer D."/>
            <person name="Ohm R.A."/>
            <person name="Barry K.W."/>
            <person name="Spatafora J."/>
            <person name="Grigoriev I.V."/>
            <person name="Martin F.M."/>
            <person name="Pujade-Renaud V."/>
        </authorList>
    </citation>
    <scope>NUCLEOTIDE SEQUENCE [LARGE SCALE GENOMIC DNA]</scope>
    <source>
        <strain evidence="8 9">Philippines</strain>
    </source>
</reference>
<evidence type="ECO:0000256" key="5">
    <source>
        <dbReference type="ARBA" id="ARBA00023136"/>
    </source>
</evidence>
<evidence type="ECO:0000259" key="7">
    <source>
        <dbReference type="Pfam" id="PF24160"/>
    </source>
</evidence>
<keyword evidence="4" id="KW-1133">Transmembrane helix</keyword>
<dbReference type="InterPro" id="IPR006968">
    <property type="entry name" value="RUS_fam"/>
</dbReference>
<dbReference type="AlphaFoldDB" id="A0A2T2NEK0"/>
<dbReference type="InterPro" id="IPR054549">
    <property type="entry name" value="UVB_sens_RUS_dom"/>
</dbReference>
<proteinExistence type="inferred from homology"/>
<dbReference type="Pfam" id="PF24160">
    <property type="entry name" value="UVB_sens_C"/>
    <property type="match status" value="1"/>
</dbReference>
<evidence type="ECO:0000256" key="4">
    <source>
        <dbReference type="ARBA" id="ARBA00022989"/>
    </source>
</evidence>
<dbReference type="Proteomes" id="UP000240883">
    <property type="component" value="Unassembled WGS sequence"/>
</dbReference>
<dbReference type="Pfam" id="PF04884">
    <property type="entry name" value="UVB_sens_prot"/>
    <property type="match status" value="1"/>
</dbReference>
<evidence type="ECO:0000256" key="3">
    <source>
        <dbReference type="ARBA" id="ARBA00022692"/>
    </source>
</evidence>
<dbReference type="GO" id="GO:0016020">
    <property type="term" value="C:membrane"/>
    <property type="evidence" value="ECO:0007669"/>
    <property type="project" value="UniProtKB-SubCell"/>
</dbReference>
<dbReference type="STRING" id="1448308.A0A2T2NEK0"/>
<dbReference type="InterPro" id="IPR055412">
    <property type="entry name" value="UVB_sens_C"/>
</dbReference>
<evidence type="ECO:0000313" key="8">
    <source>
        <dbReference type="EMBL" id="PSN63864.1"/>
    </source>
</evidence>
<dbReference type="OrthoDB" id="364779at2759"/>